<comment type="caution">
    <text evidence="2">The sequence shown here is derived from an EMBL/GenBank/DDBJ whole genome shotgun (WGS) entry which is preliminary data.</text>
</comment>
<proteinExistence type="predicted"/>
<keyword evidence="3" id="KW-1185">Reference proteome</keyword>
<evidence type="ECO:0008006" key="4">
    <source>
        <dbReference type="Google" id="ProtNLM"/>
    </source>
</evidence>
<protein>
    <recommendedName>
        <fullName evidence="4">IrrE N-terminal-like domain-containing protein</fullName>
    </recommendedName>
</protein>
<dbReference type="Proteomes" id="UP000533598">
    <property type="component" value="Unassembled WGS sequence"/>
</dbReference>
<reference evidence="2 3" key="1">
    <citation type="submission" date="2020-08" db="EMBL/GenBank/DDBJ databases">
        <title>Sequencing the genomes of 1000 actinobacteria strains.</title>
        <authorList>
            <person name="Klenk H.-P."/>
        </authorList>
    </citation>
    <scope>NUCLEOTIDE SEQUENCE [LARGE SCALE GENOMIC DNA]</scope>
    <source>
        <strain evidence="2 3">DSM 44230</strain>
    </source>
</reference>
<evidence type="ECO:0000313" key="2">
    <source>
        <dbReference type="EMBL" id="MBB4679498.1"/>
    </source>
</evidence>
<dbReference type="EMBL" id="JACHMH010000001">
    <property type="protein sequence ID" value="MBB4679498.1"/>
    <property type="molecule type" value="Genomic_DNA"/>
</dbReference>
<feature type="compositionally biased region" description="Low complexity" evidence="1">
    <location>
        <begin position="109"/>
        <end position="118"/>
    </location>
</feature>
<feature type="compositionally biased region" description="Basic residues" evidence="1">
    <location>
        <begin position="1"/>
        <end position="12"/>
    </location>
</feature>
<name>A0A7W7CE53_9PSEU</name>
<evidence type="ECO:0000256" key="1">
    <source>
        <dbReference type="SAM" id="MobiDB-lite"/>
    </source>
</evidence>
<dbReference type="AlphaFoldDB" id="A0A7W7CE53"/>
<sequence>MSTATKTHRASRRSLTPEEREERISVARQQLLDGVDKLMTAEGWHQLIAARKWLRRYSLNNLLMILEQCPGATDVRPHSEWKKLGYGYMLKGTHKIQIWKPVFRKPAPEETATPTAATTEEKPEQRKAVSGFMLVPVVDVSQLQGNPPAPAPVAQPRALSGDAPAGLWDGIAAQIRALGYTVERGDCGPANGRTNFTRRQVTVREDLACAQAAKTLTHELAHILCEHDTRPGVTRDLCEVEAESVACIVTAVCGLDSLSYSVPYVAHWATDRDTAHASAHRVLAVADRILERLDAPSANPEASDLADTEALDGDLQRPVREMAVV</sequence>
<organism evidence="2 3">
    <name type="scientific">Crossiella cryophila</name>
    <dbReference type="NCBI Taxonomy" id="43355"/>
    <lineage>
        <taxon>Bacteria</taxon>
        <taxon>Bacillati</taxon>
        <taxon>Actinomycetota</taxon>
        <taxon>Actinomycetes</taxon>
        <taxon>Pseudonocardiales</taxon>
        <taxon>Pseudonocardiaceae</taxon>
        <taxon>Crossiella</taxon>
    </lineage>
</organism>
<evidence type="ECO:0000313" key="3">
    <source>
        <dbReference type="Proteomes" id="UP000533598"/>
    </source>
</evidence>
<gene>
    <name evidence="2" type="ORF">HNR67_005616</name>
</gene>
<dbReference type="RefSeq" id="WP_185005237.1">
    <property type="nucleotide sequence ID" value="NZ_BAAAUI010000001.1"/>
</dbReference>
<feature type="region of interest" description="Disordered" evidence="1">
    <location>
        <begin position="106"/>
        <end position="125"/>
    </location>
</feature>
<accession>A0A7W7CE53</accession>
<feature type="region of interest" description="Disordered" evidence="1">
    <location>
        <begin position="1"/>
        <end position="22"/>
    </location>
</feature>